<organism evidence="3 4">
    <name type="scientific">Propioniferax innocua</name>
    <dbReference type="NCBI Taxonomy" id="1753"/>
    <lineage>
        <taxon>Bacteria</taxon>
        <taxon>Bacillati</taxon>
        <taxon>Actinomycetota</taxon>
        <taxon>Actinomycetes</taxon>
        <taxon>Propionibacteriales</taxon>
        <taxon>Propionibacteriaceae</taxon>
        <taxon>Propioniferax</taxon>
    </lineage>
</organism>
<dbReference type="SMART" id="SM00240">
    <property type="entry name" value="FHA"/>
    <property type="match status" value="1"/>
</dbReference>
<reference evidence="3 4" key="1">
    <citation type="submission" date="2019-06" db="EMBL/GenBank/DDBJ databases">
        <title>Sequencing the genomes of 1000 actinobacteria strains.</title>
        <authorList>
            <person name="Klenk H.-P."/>
        </authorList>
    </citation>
    <scope>NUCLEOTIDE SEQUENCE [LARGE SCALE GENOMIC DNA]</scope>
    <source>
        <strain evidence="3 4">DSM 8251</strain>
    </source>
</reference>
<evidence type="ECO:0000256" key="1">
    <source>
        <dbReference type="ARBA" id="ARBA00022553"/>
    </source>
</evidence>
<protein>
    <submittedName>
        <fullName evidence="3">Zinc ribbon protein</fullName>
    </submittedName>
</protein>
<keyword evidence="1" id="KW-0597">Phosphoprotein</keyword>
<dbReference type="Proteomes" id="UP000316196">
    <property type="component" value="Unassembled WGS sequence"/>
</dbReference>
<name>A0A542ZQS7_9ACTN</name>
<dbReference type="OrthoDB" id="9815925at2"/>
<evidence type="ECO:0000313" key="3">
    <source>
        <dbReference type="EMBL" id="TQL62560.1"/>
    </source>
</evidence>
<dbReference type="InterPro" id="IPR026870">
    <property type="entry name" value="Zinc_ribbon_dom"/>
</dbReference>
<keyword evidence="4" id="KW-1185">Reference proteome</keyword>
<gene>
    <name evidence="3" type="ORF">FB460_0340</name>
</gene>
<dbReference type="InterPro" id="IPR050923">
    <property type="entry name" value="Cell_Proc_Reg/RNA_Proc"/>
</dbReference>
<dbReference type="SUPFAM" id="SSF49879">
    <property type="entry name" value="SMAD/FHA domain"/>
    <property type="match status" value="1"/>
</dbReference>
<dbReference type="PANTHER" id="PTHR23308">
    <property type="entry name" value="NUCLEAR INHIBITOR OF PROTEIN PHOSPHATASE-1"/>
    <property type="match status" value="1"/>
</dbReference>
<dbReference type="Pfam" id="PF13240">
    <property type="entry name" value="Zn_Ribbon_1"/>
    <property type="match status" value="1"/>
</dbReference>
<evidence type="ECO:0000313" key="4">
    <source>
        <dbReference type="Proteomes" id="UP000316196"/>
    </source>
</evidence>
<proteinExistence type="predicted"/>
<dbReference type="AlphaFoldDB" id="A0A542ZQS7"/>
<dbReference type="Gene3D" id="2.60.200.20">
    <property type="match status" value="1"/>
</dbReference>
<dbReference type="PROSITE" id="PS50006">
    <property type="entry name" value="FHA_DOMAIN"/>
    <property type="match status" value="1"/>
</dbReference>
<sequence>MPYCNNCGHQNPAGSNFCSQCGHRMEVTERRDDSVATTTGETTKAIPIMGDESGPQRKLSDEEQRAIDALPPGRGLLIVHRGPAAGNRFLLDGRENSAGRHPGSDIFLDDITVSRHHSTFHPDGEGRFVVSDNGSLNGTYVNRALIDGEVALRTGDEVQIGKFRMMFFAGADRD</sequence>
<dbReference type="InterPro" id="IPR008984">
    <property type="entry name" value="SMAD_FHA_dom_sf"/>
</dbReference>
<feature type="domain" description="FHA" evidence="2">
    <location>
        <begin position="96"/>
        <end position="146"/>
    </location>
</feature>
<accession>A0A542ZQS7</accession>
<dbReference type="Pfam" id="PF00498">
    <property type="entry name" value="FHA"/>
    <property type="match status" value="1"/>
</dbReference>
<dbReference type="InterPro" id="IPR000253">
    <property type="entry name" value="FHA_dom"/>
</dbReference>
<comment type="caution">
    <text evidence="3">The sequence shown here is derived from an EMBL/GenBank/DDBJ whole genome shotgun (WGS) entry which is preliminary data.</text>
</comment>
<evidence type="ECO:0000259" key="2">
    <source>
        <dbReference type="PROSITE" id="PS50006"/>
    </source>
</evidence>
<dbReference type="RefSeq" id="WP_142092385.1">
    <property type="nucleotide sequence ID" value="NZ_BAAAMD010000001.1"/>
</dbReference>
<dbReference type="EMBL" id="VFOR01000001">
    <property type="protein sequence ID" value="TQL62560.1"/>
    <property type="molecule type" value="Genomic_DNA"/>
</dbReference>